<dbReference type="InterPro" id="IPR020845">
    <property type="entry name" value="AMP-binding_CS"/>
</dbReference>
<dbReference type="Proteomes" id="UP000777935">
    <property type="component" value="Unassembled WGS sequence"/>
</dbReference>
<evidence type="ECO:0000259" key="8">
    <source>
        <dbReference type="Pfam" id="PF00501"/>
    </source>
</evidence>
<accession>A0ABX2IXP0</accession>
<dbReference type="Pfam" id="PF13193">
    <property type="entry name" value="AMP-binding_C"/>
    <property type="match status" value="1"/>
</dbReference>
<comment type="subcellular location">
    <subcellularLocation>
        <location evidence="1">Membrane</location>
        <topology evidence="1">Peripheral membrane protein</topology>
    </subcellularLocation>
</comment>
<keyword evidence="3" id="KW-0436">Ligase</keyword>
<keyword evidence="4" id="KW-0472">Membrane</keyword>
<evidence type="ECO:0000256" key="5">
    <source>
        <dbReference type="ARBA" id="ARBA00026121"/>
    </source>
</evidence>
<dbReference type="EMBL" id="JABUFE010000026">
    <property type="protein sequence ID" value="NSX56951.1"/>
    <property type="molecule type" value="Genomic_DNA"/>
</dbReference>
<evidence type="ECO:0000256" key="1">
    <source>
        <dbReference type="ARBA" id="ARBA00004170"/>
    </source>
</evidence>
<name>A0ABX2IXP0_9RHOB</name>
<reference evidence="10 11" key="1">
    <citation type="submission" date="2020-06" db="EMBL/GenBank/DDBJ databases">
        <title>Sulfitobacter algicola sp. nov., isolated from green algae.</title>
        <authorList>
            <person name="Wang C."/>
        </authorList>
    </citation>
    <scope>NUCLEOTIDE SEQUENCE [LARGE SCALE GENOMIC DNA]</scope>
    <source>
        <strain evidence="10 11">1151</strain>
    </source>
</reference>
<evidence type="ECO:0000256" key="7">
    <source>
        <dbReference type="ARBA" id="ARBA00042773"/>
    </source>
</evidence>
<dbReference type="EC" id="6.2.1.3" evidence="5"/>
<dbReference type="PANTHER" id="PTHR43767:SF8">
    <property type="entry name" value="LONG-CHAIN-FATTY-ACID--COA LIGASE"/>
    <property type="match status" value="1"/>
</dbReference>
<evidence type="ECO:0000256" key="3">
    <source>
        <dbReference type="ARBA" id="ARBA00022598"/>
    </source>
</evidence>
<evidence type="ECO:0000256" key="2">
    <source>
        <dbReference type="ARBA" id="ARBA00005005"/>
    </source>
</evidence>
<dbReference type="InterPro" id="IPR042099">
    <property type="entry name" value="ANL_N_sf"/>
</dbReference>
<evidence type="ECO:0000313" key="10">
    <source>
        <dbReference type="EMBL" id="NSX56951.1"/>
    </source>
</evidence>
<dbReference type="CDD" id="cd05936">
    <property type="entry name" value="FC-FACS_FadD_like"/>
    <property type="match status" value="1"/>
</dbReference>
<proteinExistence type="predicted"/>
<dbReference type="Gene3D" id="3.40.50.12780">
    <property type="entry name" value="N-terminal domain of ligase-like"/>
    <property type="match status" value="1"/>
</dbReference>
<evidence type="ECO:0000256" key="6">
    <source>
        <dbReference type="ARBA" id="ARBA00039545"/>
    </source>
</evidence>
<organism evidence="10 11">
    <name type="scientific">Parasulfitobacter algicola</name>
    <dbReference type="NCBI Taxonomy" id="2614809"/>
    <lineage>
        <taxon>Bacteria</taxon>
        <taxon>Pseudomonadati</taxon>
        <taxon>Pseudomonadota</taxon>
        <taxon>Alphaproteobacteria</taxon>
        <taxon>Rhodobacterales</taxon>
        <taxon>Roseobacteraceae</taxon>
        <taxon>Parasulfitobacter</taxon>
    </lineage>
</organism>
<sequence length="565" mass="60490">MTRIDIPTNATRPWLASYPDGVPADLPEDRPATLVEIVRETARRHPDRPAYESFGATLTFAQSVAAAERVAAALADLGLRPGDRIAIMMPNVLTCPVSMLGAMLGGFVVVNVNPLYTASELKHQVRDAGARALIVLENHAHVVEAAFPTAMGLEHVVVAKPGDLMGPKGYLVNLVSRRVKRAVKPYRLPGAIPFRRLLRSKAPFRAITPASEDVALLQYTGGTTGVAKGAVLTHASVSANVAQLEAWLRASIDVDRDGHRMAAALPLYHIFGFTVCFMTMMRIGASCLLIANPRDVGGFVSTLDKGPVTMISGVNTLYNALLNHPKFRSVDMAGLVFAIAGGMATQRVVAERWKAATGVAIVEGWGLSESSPVATANRLDLADFSGHVGYPLPGTVVLALADDGAPVPQGKVGELAIRGPQVMRGYWNRPDATAEVLSDGLLRTGDLGMIHPDGAVEIVDRKKDMIIVSGFNVFPNEVEEVVAAHPAILEVAVAGLPSETAGEAVAAFVVLREGQSLTLADLRAFCRDRLTPYKRPTVLEIREELPKTAVGKFLRRELREKGRAV</sequence>
<dbReference type="PANTHER" id="PTHR43767">
    <property type="entry name" value="LONG-CHAIN-FATTY-ACID--COA LIGASE"/>
    <property type="match status" value="1"/>
</dbReference>
<dbReference type="Gene3D" id="3.30.300.30">
    <property type="match status" value="1"/>
</dbReference>
<comment type="pathway">
    <text evidence="2">Lipid metabolism; fatty acid beta-oxidation.</text>
</comment>
<dbReference type="InterPro" id="IPR050237">
    <property type="entry name" value="ATP-dep_AMP-bd_enzyme"/>
</dbReference>
<dbReference type="InterPro" id="IPR025110">
    <property type="entry name" value="AMP-bd_C"/>
</dbReference>
<feature type="domain" description="AMP-dependent synthetase/ligase" evidence="8">
    <location>
        <begin position="39"/>
        <end position="427"/>
    </location>
</feature>
<dbReference type="PROSITE" id="PS00455">
    <property type="entry name" value="AMP_BINDING"/>
    <property type="match status" value="1"/>
</dbReference>
<keyword evidence="11" id="KW-1185">Reference proteome</keyword>
<evidence type="ECO:0000256" key="4">
    <source>
        <dbReference type="ARBA" id="ARBA00023136"/>
    </source>
</evidence>
<evidence type="ECO:0000259" key="9">
    <source>
        <dbReference type="Pfam" id="PF13193"/>
    </source>
</evidence>
<comment type="caution">
    <text evidence="10">The sequence shown here is derived from an EMBL/GenBank/DDBJ whole genome shotgun (WGS) entry which is preliminary data.</text>
</comment>
<feature type="domain" description="AMP-binding enzyme C-terminal" evidence="9">
    <location>
        <begin position="477"/>
        <end position="552"/>
    </location>
</feature>
<gene>
    <name evidence="10" type="ORF">HRQ87_19405</name>
</gene>
<dbReference type="InterPro" id="IPR000873">
    <property type="entry name" value="AMP-dep_synth/lig_dom"/>
</dbReference>
<evidence type="ECO:0000313" key="11">
    <source>
        <dbReference type="Proteomes" id="UP000777935"/>
    </source>
</evidence>
<protein>
    <recommendedName>
        <fullName evidence="6">Long-chain-fatty-acid--CoA ligase</fullName>
        <ecNumber evidence="5">6.2.1.3</ecNumber>
    </recommendedName>
    <alternativeName>
        <fullName evidence="7">Long-chain acyl-CoA synthetase</fullName>
    </alternativeName>
</protein>
<dbReference type="SUPFAM" id="SSF56801">
    <property type="entry name" value="Acetyl-CoA synthetase-like"/>
    <property type="match status" value="1"/>
</dbReference>
<dbReference type="RefSeq" id="WP_174140103.1">
    <property type="nucleotide sequence ID" value="NZ_JABUFE010000026.1"/>
</dbReference>
<dbReference type="Pfam" id="PF00501">
    <property type="entry name" value="AMP-binding"/>
    <property type="match status" value="1"/>
</dbReference>
<dbReference type="InterPro" id="IPR045851">
    <property type="entry name" value="AMP-bd_C_sf"/>
</dbReference>